<proteinExistence type="predicted"/>
<sequence length="480" mass="51610">MEGVLRRLLVLLVVLLPFSEAFALFGEDVGIMKGNSQECTLLLEYEAVPAAGTGDNLKTKDEVDSMYAGLAFQALSSYADNAYEGVLCYMRVFSIFTFIQVMATVVILTNAIFGTIKYIRGGGSTAIPILAKLMLNPILGIGFLVVISDQAVSRAPMYELYRVGVNSSDAIMKDLLKPAMAKAGANAAMSLVSIGWLKLLGRAGQIGKQAIGMGGKNLAVNSEKIAQTTNEIADATKTLSTATKNGLDDAAGGMSTAEQVLAQAPSNATKAKGFADTVGDMVLGNFKKSFSEGWTNAKAKFGQLLTTSTVRMIDSVSRIGTMFILPLTMTYSVAMFMLNVSLAILFVFMPWLAVPISRGDTKELLRYLTRYISIVITGIVMPFVFLIAVYIGYIIPHDQVNSIINEAWGSMFNDVFTNTPTGETIEVAGEWIGKIGSIILNVVFILLVVFFGGIILMAAGIVMAVQLLRQVPKLILDTIK</sequence>
<evidence type="ECO:0000256" key="1">
    <source>
        <dbReference type="SAM" id="Phobius"/>
    </source>
</evidence>
<dbReference type="Proteomes" id="UP000632222">
    <property type="component" value="Unassembled WGS sequence"/>
</dbReference>
<name>A0ABQ2D6X6_9DEIO</name>
<reference evidence="3" key="1">
    <citation type="journal article" date="2019" name="Int. J. Syst. Evol. Microbiol.">
        <title>The Global Catalogue of Microorganisms (GCM) 10K type strain sequencing project: providing services to taxonomists for standard genome sequencing and annotation.</title>
        <authorList>
            <consortium name="The Broad Institute Genomics Platform"/>
            <consortium name="The Broad Institute Genome Sequencing Center for Infectious Disease"/>
            <person name="Wu L."/>
            <person name="Ma J."/>
        </authorList>
    </citation>
    <scope>NUCLEOTIDE SEQUENCE [LARGE SCALE GENOMIC DNA]</scope>
    <source>
        <strain evidence="3">JCM 14370</strain>
    </source>
</reference>
<comment type="caution">
    <text evidence="2">The sequence shown here is derived from an EMBL/GenBank/DDBJ whole genome shotgun (WGS) entry which is preliminary data.</text>
</comment>
<feature type="transmembrane region" description="Helical" evidence="1">
    <location>
        <begin position="125"/>
        <end position="147"/>
    </location>
</feature>
<keyword evidence="3" id="KW-1185">Reference proteome</keyword>
<evidence type="ECO:0000313" key="3">
    <source>
        <dbReference type="Proteomes" id="UP000632222"/>
    </source>
</evidence>
<feature type="transmembrane region" description="Helical" evidence="1">
    <location>
        <begin position="92"/>
        <end position="113"/>
    </location>
</feature>
<evidence type="ECO:0000313" key="2">
    <source>
        <dbReference type="EMBL" id="GGJ48157.1"/>
    </source>
</evidence>
<evidence type="ECO:0008006" key="4">
    <source>
        <dbReference type="Google" id="ProtNLM"/>
    </source>
</evidence>
<accession>A0ABQ2D6X6</accession>
<feature type="transmembrane region" description="Helical" evidence="1">
    <location>
        <begin position="374"/>
        <end position="395"/>
    </location>
</feature>
<dbReference type="EMBL" id="BMOD01000018">
    <property type="protein sequence ID" value="GGJ48157.1"/>
    <property type="molecule type" value="Genomic_DNA"/>
</dbReference>
<protein>
    <recommendedName>
        <fullName evidence="4">Conjugal transfer protein TrbL</fullName>
    </recommendedName>
</protein>
<feature type="transmembrane region" description="Helical" evidence="1">
    <location>
        <begin position="438"/>
        <end position="465"/>
    </location>
</feature>
<keyword evidence="1" id="KW-0812">Transmembrane</keyword>
<gene>
    <name evidence="2" type="ORF">GCM10008938_37740</name>
</gene>
<feature type="transmembrane region" description="Helical" evidence="1">
    <location>
        <begin position="331"/>
        <end position="353"/>
    </location>
</feature>
<keyword evidence="1" id="KW-1133">Transmembrane helix</keyword>
<keyword evidence="1" id="KW-0472">Membrane</keyword>
<dbReference type="RefSeq" id="WP_189005350.1">
    <property type="nucleotide sequence ID" value="NZ_BMOD01000018.1"/>
</dbReference>
<organism evidence="2 3">
    <name type="scientific">Deinococcus roseus</name>
    <dbReference type="NCBI Taxonomy" id="392414"/>
    <lineage>
        <taxon>Bacteria</taxon>
        <taxon>Thermotogati</taxon>
        <taxon>Deinococcota</taxon>
        <taxon>Deinococci</taxon>
        <taxon>Deinococcales</taxon>
        <taxon>Deinococcaceae</taxon>
        <taxon>Deinococcus</taxon>
    </lineage>
</organism>